<sequence>MKQTTVTIAIPCKNILTPSTLKELHTQLENFNAQHNKLFDEHGYKYSLPNIKGLNPVQILEEYGELMLSSNHVFELRSILDNLDKSILKQPYFSYIAALTYAEVGDILEADYFFRIVKRHTSNYTQNQRENLEFQEYKYKFHSGEYSRSELRSQLLKMEGTITNNSRKLQLEIALFQEDVHDSVLKSGIDWQLIDRFKILVKKIEEITDSNFNRNLQLLSSCEAISHYLTYLLTKELVNSRIREEVGSTSFPEISRRIILEVGDCINLCHKYITNLILKAEKKEDNILLSHSNYSFAVLHFGNFYAYFVASIQWENREELMTFFEELLRRAIASYNGFTKLHLEPLAYSAIHLSWEIHLLASKWAKLDLTPIMSVDKILEKKERFISADFKKGNGSIVLTTFDEKKEIFGESPIKEFQEFNDYQIEKMAEIFLQDNNLPQERLPRIINEIKDKTYPPDHPILPNSHPRLIFVENNFDEVTRKNVCSGSSLARERNG</sequence>
<dbReference type="RefSeq" id="WP_163286129.1">
    <property type="nucleotide sequence ID" value="NZ_JAAGVY010000032.1"/>
</dbReference>
<feature type="non-terminal residue" evidence="1">
    <location>
        <position position="496"/>
    </location>
</feature>
<gene>
    <name evidence="1" type="ORF">G3O08_14610</name>
</gene>
<proteinExistence type="predicted"/>
<comment type="caution">
    <text evidence="1">The sequence shown here is derived from an EMBL/GenBank/DDBJ whole genome shotgun (WGS) entry which is preliminary data.</text>
</comment>
<keyword evidence="2" id="KW-1185">Reference proteome</keyword>
<reference evidence="1 2" key="1">
    <citation type="submission" date="2020-02" db="EMBL/GenBank/DDBJ databases">
        <title>Out from the shadows clarifying the taxonomy of the family Cryomorphaceae and related taxa by utilizing the GTDB taxonomic framework.</title>
        <authorList>
            <person name="Bowman J.P."/>
        </authorList>
    </citation>
    <scope>NUCLEOTIDE SEQUENCE [LARGE SCALE GENOMIC DNA]</scope>
    <source>
        <strain evidence="1 2">QSSC 1-22</strain>
    </source>
</reference>
<dbReference type="Proteomes" id="UP000486602">
    <property type="component" value="Unassembled WGS sequence"/>
</dbReference>
<evidence type="ECO:0000313" key="2">
    <source>
        <dbReference type="Proteomes" id="UP000486602"/>
    </source>
</evidence>
<accession>A0A7K3WTC1</accession>
<organism evidence="1 2">
    <name type="scientific">Cryomorpha ignava</name>
    <dbReference type="NCBI Taxonomy" id="101383"/>
    <lineage>
        <taxon>Bacteria</taxon>
        <taxon>Pseudomonadati</taxon>
        <taxon>Bacteroidota</taxon>
        <taxon>Flavobacteriia</taxon>
        <taxon>Flavobacteriales</taxon>
        <taxon>Cryomorphaceae</taxon>
        <taxon>Cryomorpha</taxon>
    </lineage>
</organism>
<protein>
    <submittedName>
        <fullName evidence="1">Uncharacterized protein</fullName>
    </submittedName>
</protein>
<dbReference type="AlphaFoldDB" id="A0A7K3WTC1"/>
<dbReference type="EMBL" id="JAAGVY010000032">
    <property type="protein sequence ID" value="NEN24734.1"/>
    <property type="molecule type" value="Genomic_DNA"/>
</dbReference>
<evidence type="ECO:0000313" key="1">
    <source>
        <dbReference type="EMBL" id="NEN24734.1"/>
    </source>
</evidence>
<name>A0A7K3WTC1_9FLAO</name>